<protein>
    <submittedName>
        <fullName evidence="2">Uncharacterized protein</fullName>
    </submittedName>
</protein>
<dbReference type="RefSeq" id="WP_387249696.1">
    <property type="nucleotide sequence ID" value="NZ_JBIALX010000002.1"/>
</dbReference>
<evidence type="ECO:0000256" key="1">
    <source>
        <dbReference type="SAM" id="MobiDB-lite"/>
    </source>
</evidence>
<dbReference type="EMBL" id="JBIALX010000002">
    <property type="protein sequence ID" value="MFF0452943.1"/>
    <property type="molecule type" value="Genomic_DNA"/>
</dbReference>
<keyword evidence="3" id="KW-1185">Reference proteome</keyword>
<accession>A0ABW6NCY6</accession>
<evidence type="ECO:0000313" key="3">
    <source>
        <dbReference type="Proteomes" id="UP001601521"/>
    </source>
</evidence>
<evidence type="ECO:0000313" key="2">
    <source>
        <dbReference type="EMBL" id="MFF0452943.1"/>
    </source>
</evidence>
<proteinExistence type="predicted"/>
<dbReference type="Proteomes" id="UP001601521">
    <property type="component" value="Unassembled WGS sequence"/>
</dbReference>
<gene>
    <name evidence="2" type="ORF">ACFYTH_06190</name>
</gene>
<feature type="compositionally biased region" description="Basic and acidic residues" evidence="1">
    <location>
        <begin position="96"/>
        <end position="107"/>
    </location>
</feature>
<name>A0ABW6NCY6_9NOCA</name>
<organism evidence="2 3">
    <name type="scientific">Nocardia africana</name>
    <dbReference type="NCBI Taxonomy" id="134964"/>
    <lineage>
        <taxon>Bacteria</taxon>
        <taxon>Bacillati</taxon>
        <taxon>Actinomycetota</taxon>
        <taxon>Actinomycetes</taxon>
        <taxon>Mycobacteriales</taxon>
        <taxon>Nocardiaceae</taxon>
        <taxon>Nocardia</taxon>
    </lineage>
</organism>
<reference evidence="2 3" key="1">
    <citation type="submission" date="2024-10" db="EMBL/GenBank/DDBJ databases">
        <title>The Natural Products Discovery Center: Release of the First 8490 Sequenced Strains for Exploring Actinobacteria Biosynthetic Diversity.</title>
        <authorList>
            <person name="Kalkreuter E."/>
            <person name="Kautsar S.A."/>
            <person name="Yang D."/>
            <person name="Bader C.D."/>
            <person name="Teijaro C.N."/>
            <person name="Fluegel L."/>
            <person name="Davis C.M."/>
            <person name="Simpson J.R."/>
            <person name="Lauterbach L."/>
            <person name="Steele A.D."/>
            <person name="Gui C."/>
            <person name="Meng S."/>
            <person name="Li G."/>
            <person name="Viehrig K."/>
            <person name="Ye F."/>
            <person name="Su P."/>
            <person name="Kiefer A.F."/>
            <person name="Nichols A."/>
            <person name="Cepeda A.J."/>
            <person name="Yan W."/>
            <person name="Fan B."/>
            <person name="Jiang Y."/>
            <person name="Adhikari A."/>
            <person name="Zheng C.-J."/>
            <person name="Schuster L."/>
            <person name="Cowan T.M."/>
            <person name="Smanski M.J."/>
            <person name="Chevrette M.G."/>
            <person name="De Carvalho L.P.S."/>
            <person name="Shen B."/>
        </authorList>
    </citation>
    <scope>NUCLEOTIDE SEQUENCE [LARGE SCALE GENOMIC DNA]</scope>
    <source>
        <strain evidence="2 3">NPDC004550</strain>
    </source>
</reference>
<sequence length="126" mass="13654">MDTMAGRRRSSVARRAAFVESLETLSDHWVSDEQMGLDFGDVALTPIERRVPPGRSGGSGSSRCPAQLQKFGFVTIPGLPQPVWSDEPADGSRMFLRRDHDSGRGDRDDDNGQASIQGRDVAGPPS</sequence>
<comment type="caution">
    <text evidence="2">The sequence shown here is derived from an EMBL/GenBank/DDBJ whole genome shotgun (WGS) entry which is preliminary data.</text>
</comment>
<feature type="region of interest" description="Disordered" evidence="1">
    <location>
        <begin position="78"/>
        <end position="126"/>
    </location>
</feature>